<dbReference type="InterPro" id="IPR050115">
    <property type="entry name" value="Proteasome_alpha"/>
</dbReference>
<keyword evidence="7" id="KW-0732">Signal</keyword>
<comment type="similarity">
    <text evidence="6">Belongs to the peptidase T1A family.</text>
</comment>
<feature type="chain" id="PRO_5039951375" evidence="7">
    <location>
        <begin position="29"/>
        <end position="283"/>
    </location>
</feature>
<dbReference type="PROSITE" id="PS51475">
    <property type="entry name" value="PROTEASOME_ALPHA_2"/>
    <property type="match status" value="1"/>
</dbReference>
<feature type="signal peptide" evidence="7">
    <location>
        <begin position="1"/>
        <end position="28"/>
    </location>
</feature>
<evidence type="ECO:0000256" key="1">
    <source>
        <dbReference type="ARBA" id="ARBA00004123"/>
    </source>
</evidence>
<reference evidence="8" key="1">
    <citation type="submission" date="2025-08" db="UniProtKB">
        <authorList>
            <consortium name="Ensembl"/>
        </authorList>
    </citation>
    <scope>IDENTIFICATION</scope>
</reference>
<dbReference type="InterPro" id="IPR029055">
    <property type="entry name" value="Ntn_hydrolases_N"/>
</dbReference>
<dbReference type="Proteomes" id="UP001108240">
    <property type="component" value="Unplaced"/>
</dbReference>
<evidence type="ECO:0000256" key="3">
    <source>
        <dbReference type="ARBA" id="ARBA00022490"/>
    </source>
</evidence>
<dbReference type="SUPFAM" id="SSF56235">
    <property type="entry name" value="N-terminal nucleophile aminohydrolases (Ntn hydrolases)"/>
    <property type="match status" value="1"/>
</dbReference>
<protein>
    <submittedName>
        <fullName evidence="8">Proteasome 20S subunit alpha 6b</fullName>
    </submittedName>
</protein>
<dbReference type="InterPro" id="IPR034642">
    <property type="entry name" value="Proteasome_subunit_alpha6"/>
</dbReference>
<accession>A0A8C1BNR7</accession>
<evidence type="ECO:0000313" key="8">
    <source>
        <dbReference type="Ensembl" id="ENSCCRP00000035040.2"/>
    </source>
</evidence>
<dbReference type="Pfam" id="PF00227">
    <property type="entry name" value="Proteasome"/>
    <property type="match status" value="1"/>
</dbReference>
<name>A0A8C1BNR7_CYPCA</name>
<sequence>MLLFCVACNTSAIVQLINFLETCPGVLARGLTVTSPSFLRREDFIKICIQGHKPGWSDISCCSGERLCSSRHTEKSPTGMSSLWCKHAELMVEKDKLLDSSTVTHLFRITENIGCVMSGMTADSRSQVQRARYEAANWKYKYGYEIPVDMLCKRIADISQVYTQNAEMRPLGCCMIVIGVDEELGPQVYKCDPAGYYCGFKATAAGVKQTEATSFLEKKVKKKFDWTFEQTVETAITCLSTVLSIDFKPSELEVGVITAEDPKFRILSESELDTHLVCLAERD</sequence>
<comment type="subcellular location">
    <subcellularLocation>
        <location evidence="2">Cytoplasm</location>
    </subcellularLocation>
    <subcellularLocation>
        <location evidence="1">Nucleus</location>
    </subcellularLocation>
</comment>
<evidence type="ECO:0000313" key="9">
    <source>
        <dbReference type="Proteomes" id="UP001108240"/>
    </source>
</evidence>
<dbReference type="Gene3D" id="3.60.20.10">
    <property type="entry name" value="Glutamine Phosphoribosylpyrophosphate, subunit 1, domain 1"/>
    <property type="match status" value="1"/>
</dbReference>
<keyword evidence="5" id="KW-0539">Nucleus</keyword>
<dbReference type="AlphaFoldDB" id="A0A8C1BNR7"/>
<dbReference type="CDD" id="cd03754">
    <property type="entry name" value="proteasome_alpha_type_6"/>
    <property type="match status" value="1"/>
</dbReference>
<dbReference type="GeneTree" id="ENSGT00550000074807"/>
<reference evidence="8" key="2">
    <citation type="submission" date="2025-09" db="UniProtKB">
        <authorList>
            <consortium name="Ensembl"/>
        </authorList>
    </citation>
    <scope>IDENTIFICATION</scope>
</reference>
<dbReference type="GO" id="GO:0005634">
    <property type="term" value="C:nucleus"/>
    <property type="evidence" value="ECO:0007669"/>
    <property type="project" value="UniProtKB-SubCell"/>
</dbReference>
<dbReference type="PANTHER" id="PTHR11599">
    <property type="entry name" value="PROTEASOME SUBUNIT ALPHA/BETA"/>
    <property type="match status" value="1"/>
</dbReference>
<evidence type="ECO:0000256" key="5">
    <source>
        <dbReference type="ARBA" id="ARBA00023242"/>
    </source>
</evidence>
<organism evidence="8 9">
    <name type="scientific">Cyprinus carpio carpio</name>
    <dbReference type="NCBI Taxonomy" id="630221"/>
    <lineage>
        <taxon>Eukaryota</taxon>
        <taxon>Metazoa</taxon>
        <taxon>Chordata</taxon>
        <taxon>Craniata</taxon>
        <taxon>Vertebrata</taxon>
        <taxon>Euteleostomi</taxon>
        <taxon>Actinopterygii</taxon>
        <taxon>Neopterygii</taxon>
        <taxon>Teleostei</taxon>
        <taxon>Ostariophysi</taxon>
        <taxon>Cypriniformes</taxon>
        <taxon>Cyprinidae</taxon>
        <taxon>Cyprininae</taxon>
        <taxon>Cyprinus</taxon>
    </lineage>
</organism>
<dbReference type="Ensembl" id="ENSCCRT00000037962.2">
    <property type="protein sequence ID" value="ENSCCRP00000035040.2"/>
    <property type="gene ID" value="ENSCCRG00000018783.2"/>
</dbReference>
<evidence type="ECO:0000256" key="6">
    <source>
        <dbReference type="PROSITE-ProRule" id="PRU00808"/>
    </source>
</evidence>
<evidence type="ECO:0000256" key="2">
    <source>
        <dbReference type="ARBA" id="ARBA00004496"/>
    </source>
</evidence>
<keyword evidence="4 6" id="KW-0647">Proteasome</keyword>
<dbReference type="GO" id="GO:0005737">
    <property type="term" value="C:cytoplasm"/>
    <property type="evidence" value="ECO:0007669"/>
    <property type="project" value="UniProtKB-SubCell"/>
</dbReference>
<dbReference type="GO" id="GO:0051603">
    <property type="term" value="P:proteolysis involved in protein catabolic process"/>
    <property type="evidence" value="ECO:0007669"/>
    <property type="project" value="InterPro"/>
</dbReference>
<dbReference type="InterPro" id="IPR023332">
    <property type="entry name" value="Proteasome_alpha-type"/>
</dbReference>
<evidence type="ECO:0000256" key="7">
    <source>
        <dbReference type="SAM" id="SignalP"/>
    </source>
</evidence>
<dbReference type="GO" id="GO:0019773">
    <property type="term" value="C:proteasome core complex, alpha-subunit complex"/>
    <property type="evidence" value="ECO:0007669"/>
    <property type="project" value="UniProtKB-UniRule"/>
</dbReference>
<dbReference type="InterPro" id="IPR001353">
    <property type="entry name" value="Proteasome_sua/b"/>
</dbReference>
<keyword evidence="9" id="KW-1185">Reference proteome</keyword>
<keyword evidence="3" id="KW-0963">Cytoplasm</keyword>
<proteinExistence type="inferred from homology"/>
<evidence type="ECO:0000256" key="4">
    <source>
        <dbReference type="ARBA" id="ARBA00022942"/>
    </source>
</evidence>